<evidence type="ECO:0000256" key="5">
    <source>
        <dbReference type="ARBA" id="ARBA00023136"/>
    </source>
</evidence>
<feature type="transmembrane region" description="Helical" evidence="6">
    <location>
        <begin position="165"/>
        <end position="188"/>
    </location>
</feature>
<keyword evidence="8" id="KW-1185">Reference proteome</keyword>
<feature type="transmembrane region" description="Helical" evidence="6">
    <location>
        <begin position="62"/>
        <end position="84"/>
    </location>
</feature>
<dbReference type="PANTHER" id="PTHR30213">
    <property type="entry name" value="INNER MEMBRANE PROTEIN YHJD"/>
    <property type="match status" value="1"/>
</dbReference>
<name>A0A552U778_9SPHN</name>
<dbReference type="PANTHER" id="PTHR30213:SF0">
    <property type="entry name" value="UPF0761 MEMBRANE PROTEIN YIHY"/>
    <property type="match status" value="1"/>
</dbReference>
<feature type="transmembrane region" description="Helical" evidence="6">
    <location>
        <begin position="125"/>
        <end position="144"/>
    </location>
</feature>
<accession>A0A552U778</accession>
<evidence type="ECO:0000256" key="3">
    <source>
        <dbReference type="ARBA" id="ARBA00022692"/>
    </source>
</evidence>
<keyword evidence="4 6" id="KW-1133">Transmembrane helix</keyword>
<protein>
    <submittedName>
        <fullName evidence="7">YihY/virulence factor BrkB family protein</fullName>
    </submittedName>
</protein>
<dbReference type="InterPro" id="IPR017039">
    <property type="entry name" value="Virul_fac_BrkB"/>
</dbReference>
<dbReference type="Pfam" id="PF03631">
    <property type="entry name" value="Virul_fac_BrkB"/>
    <property type="match status" value="1"/>
</dbReference>
<evidence type="ECO:0000256" key="1">
    <source>
        <dbReference type="ARBA" id="ARBA00004651"/>
    </source>
</evidence>
<proteinExistence type="predicted"/>
<feature type="transmembrane region" description="Helical" evidence="6">
    <location>
        <begin position="276"/>
        <end position="307"/>
    </location>
</feature>
<dbReference type="OrthoDB" id="9781030at2"/>
<dbReference type="GO" id="GO:0005886">
    <property type="term" value="C:plasma membrane"/>
    <property type="evidence" value="ECO:0007669"/>
    <property type="project" value="UniProtKB-SubCell"/>
</dbReference>
<dbReference type="EMBL" id="VJWA01000002">
    <property type="protein sequence ID" value="TRW14076.1"/>
    <property type="molecule type" value="Genomic_DNA"/>
</dbReference>
<gene>
    <name evidence="7" type="ORF">FMM06_10095</name>
</gene>
<dbReference type="PIRSF" id="PIRSF035875">
    <property type="entry name" value="RNase_BN"/>
    <property type="match status" value="1"/>
</dbReference>
<evidence type="ECO:0000313" key="7">
    <source>
        <dbReference type="EMBL" id="TRW14076.1"/>
    </source>
</evidence>
<evidence type="ECO:0000313" key="8">
    <source>
        <dbReference type="Proteomes" id="UP000317894"/>
    </source>
</evidence>
<keyword evidence="2" id="KW-1003">Cell membrane</keyword>
<feature type="transmembrane region" description="Helical" evidence="6">
    <location>
        <begin position="243"/>
        <end position="264"/>
    </location>
</feature>
<keyword evidence="3 6" id="KW-0812">Transmembrane</keyword>
<comment type="subcellular location">
    <subcellularLocation>
        <location evidence="1">Cell membrane</location>
        <topology evidence="1">Multi-pass membrane protein</topology>
    </subcellularLocation>
</comment>
<evidence type="ECO:0000256" key="4">
    <source>
        <dbReference type="ARBA" id="ARBA00022989"/>
    </source>
</evidence>
<organism evidence="7 8">
    <name type="scientific">Glacieibacterium frigidum</name>
    <dbReference type="NCBI Taxonomy" id="2593303"/>
    <lineage>
        <taxon>Bacteria</taxon>
        <taxon>Pseudomonadati</taxon>
        <taxon>Pseudomonadota</taxon>
        <taxon>Alphaproteobacteria</taxon>
        <taxon>Sphingomonadales</taxon>
        <taxon>Sphingosinicellaceae</taxon>
        <taxon>Glacieibacterium</taxon>
    </lineage>
</organism>
<evidence type="ECO:0000256" key="6">
    <source>
        <dbReference type="SAM" id="Phobius"/>
    </source>
</evidence>
<feature type="transmembrane region" description="Helical" evidence="6">
    <location>
        <begin position="208"/>
        <end position="231"/>
    </location>
</feature>
<dbReference type="AlphaFoldDB" id="A0A552U778"/>
<sequence length="324" mass="34976">MARRTVCPCRAGGRLIADTLRNAVPLAVRDRVARFRASRGWCVVKQTVSGTWADGFVHAGNIAYLSLLTLFPFFICVATLAGSLGRTEDGTRAVRTFLQTVPGDVATLIEKPIADVIAAQSNSGLLTVGLLLTLWTISGFIETIRDIIRKSYGAKFSMPVWRYRLLSIGMIVAAVLLMLVAFIAQVALTGVEQFMTRLLPFAGGWVDWLGVGRVAPAIALFVALWLVFFTLTPHKYRNASPIWPGALLTMVTWVGTTMLLPVIIGTFGGYGRTYGSLAGVIVALLFFYIIGLALVVGAHLNAALAIVPETGQKRDDHEPGMPVA</sequence>
<keyword evidence="5 6" id="KW-0472">Membrane</keyword>
<reference evidence="7 8" key="1">
    <citation type="submission" date="2019-07" db="EMBL/GenBank/DDBJ databases">
        <title>Novel species isolated from glacier.</title>
        <authorList>
            <person name="Liu Q."/>
            <person name="Xin Y.-H."/>
        </authorList>
    </citation>
    <scope>NUCLEOTIDE SEQUENCE [LARGE SCALE GENOMIC DNA]</scope>
    <source>
        <strain evidence="7 8">LB1R16</strain>
    </source>
</reference>
<evidence type="ECO:0000256" key="2">
    <source>
        <dbReference type="ARBA" id="ARBA00022475"/>
    </source>
</evidence>
<dbReference type="Proteomes" id="UP000317894">
    <property type="component" value="Unassembled WGS sequence"/>
</dbReference>
<comment type="caution">
    <text evidence="7">The sequence shown here is derived from an EMBL/GenBank/DDBJ whole genome shotgun (WGS) entry which is preliminary data.</text>
</comment>